<reference evidence="6" key="1">
    <citation type="submission" date="2022-01" db="EMBL/GenBank/DDBJ databases">
        <authorList>
            <person name="King R."/>
        </authorList>
    </citation>
    <scope>NUCLEOTIDE SEQUENCE</scope>
</reference>
<dbReference type="EMBL" id="OV725080">
    <property type="protein sequence ID" value="CAH1398262.1"/>
    <property type="molecule type" value="Genomic_DNA"/>
</dbReference>
<dbReference type="PANTHER" id="PTHR23507:SF1">
    <property type="entry name" value="FI18259P1-RELATED"/>
    <property type="match status" value="1"/>
</dbReference>
<evidence type="ECO:0000313" key="7">
    <source>
        <dbReference type="Proteomes" id="UP001152798"/>
    </source>
</evidence>
<protein>
    <submittedName>
        <fullName evidence="6">Uncharacterized protein</fullName>
    </submittedName>
</protein>
<evidence type="ECO:0000256" key="3">
    <source>
        <dbReference type="ARBA" id="ARBA00022989"/>
    </source>
</evidence>
<evidence type="ECO:0000256" key="4">
    <source>
        <dbReference type="ARBA" id="ARBA00023136"/>
    </source>
</evidence>
<keyword evidence="4 5" id="KW-0472">Membrane</keyword>
<dbReference type="InterPro" id="IPR011701">
    <property type="entry name" value="MFS"/>
</dbReference>
<dbReference type="Proteomes" id="UP001152798">
    <property type="component" value="Chromosome 4"/>
</dbReference>
<keyword evidence="7" id="KW-1185">Reference proteome</keyword>
<keyword evidence="2 5" id="KW-0812">Transmembrane</keyword>
<evidence type="ECO:0000313" key="6">
    <source>
        <dbReference type="EMBL" id="CAH1398262.1"/>
    </source>
</evidence>
<dbReference type="Gene3D" id="1.20.1250.20">
    <property type="entry name" value="MFS general substrate transporter like domains"/>
    <property type="match status" value="1"/>
</dbReference>
<dbReference type="PANTHER" id="PTHR23507">
    <property type="entry name" value="ZGC:174356"/>
    <property type="match status" value="1"/>
</dbReference>
<accession>A0A9P0MPT5</accession>
<keyword evidence="3 5" id="KW-1133">Transmembrane helix</keyword>
<feature type="transmembrane region" description="Helical" evidence="5">
    <location>
        <begin position="99"/>
        <end position="121"/>
    </location>
</feature>
<feature type="transmembrane region" description="Helical" evidence="5">
    <location>
        <begin position="166"/>
        <end position="186"/>
    </location>
</feature>
<feature type="transmembrane region" description="Helical" evidence="5">
    <location>
        <begin position="133"/>
        <end position="154"/>
    </location>
</feature>
<comment type="subcellular location">
    <subcellularLocation>
        <location evidence="1">Membrane</location>
        <topology evidence="1">Multi-pass membrane protein</topology>
    </subcellularLocation>
</comment>
<dbReference type="GO" id="GO:0022857">
    <property type="term" value="F:transmembrane transporter activity"/>
    <property type="evidence" value="ECO:0007669"/>
    <property type="project" value="InterPro"/>
</dbReference>
<gene>
    <name evidence="6" type="ORF">NEZAVI_LOCUS7949</name>
</gene>
<proteinExistence type="predicted"/>
<feature type="transmembrane region" description="Helical" evidence="5">
    <location>
        <begin position="407"/>
        <end position="430"/>
    </location>
</feature>
<dbReference type="AlphaFoldDB" id="A0A9P0MPT5"/>
<feature type="transmembrane region" description="Helical" evidence="5">
    <location>
        <begin position="192"/>
        <end position="215"/>
    </location>
</feature>
<organism evidence="6 7">
    <name type="scientific">Nezara viridula</name>
    <name type="common">Southern green stink bug</name>
    <name type="synonym">Cimex viridulus</name>
    <dbReference type="NCBI Taxonomy" id="85310"/>
    <lineage>
        <taxon>Eukaryota</taxon>
        <taxon>Metazoa</taxon>
        <taxon>Ecdysozoa</taxon>
        <taxon>Arthropoda</taxon>
        <taxon>Hexapoda</taxon>
        <taxon>Insecta</taxon>
        <taxon>Pterygota</taxon>
        <taxon>Neoptera</taxon>
        <taxon>Paraneoptera</taxon>
        <taxon>Hemiptera</taxon>
        <taxon>Heteroptera</taxon>
        <taxon>Panheteroptera</taxon>
        <taxon>Pentatomomorpha</taxon>
        <taxon>Pentatomoidea</taxon>
        <taxon>Pentatomidae</taxon>
        <taxon>Pentatominae</taxon>
        <taxon>Nezara</taxon>
    </lineage>
</organism>
<evidence type="ECO:0000256" key="1">
    <source>
        <dbReference type="ARBA" id="ARBA00004141"/>
    </source>
</evidence>
<feature type="transmembrane region" description="Helical" evidence="5">
    <location>
        <begin position="373"/>
        <end position="392"/>
    </location>
</feature>
<feature type="transmembrane region" description="Helical" evidence="5">
    <location>
        <begin position="283"/>
        <end position="309"/>
    </location>
</feature>
<evidence type="ECO:0000256" key="5">
    <source>
        <dbReference type="SAM" id="Phobius"/>
    </source>
</evidence>
<dbReference type="GO" id="GO:0016020">
    <property type="term" value="C:membrane"/>
    <property type="evidence" value="ECO:0007669"/>
    <property type="project" value="UniProtKB-SubCell"/>
</dbReference>
<sequence length="465" mass="51455">MSAMKTRTWFCNNLSAEPAVLLYSFVIFLYAAGMPNLIQQKVCSPDSPPPVDFVCNDTALVAQATDIVTVRSTLKQSLPAIILLIAGSWRDSTNLNKPIIYLALFWEIVGICIQIFSYLSWTSSPWKTSIAEGIINGLGGGSTLFFVGTTCAITDSTQAEDRTTRFTLVFAGVSFGACLAFGVSGYCLTYMGYTWFLIFTISLHLATGVLIMIFVKDKKNKEKKGDFTKMLNQLKSAVKRRPNIIIIWFMIFASCSITVISLAESNIYQYYLQQTFGYTIKEVGLYTAYRLMIGSVGSIIVPPVVVKLLKWSDFKIGILCSLVTTISCISMVFAATTFEIKIFALLDITKMFLFGLPKSIISKCVNEDEIGMFVSFCLIGESILPIFIFYLYDVIYTATSTMLPGAFYLASAAILTILFIFYSISACTYIPLETYEGNKNVPEVLENCGNMSQQLQTSTSPPGND</sequence>
<dbReference type="SUPFAM" id="SSF103473">
    <property type="entry name" value="MFS general substrate transporter"/>
    <property type="match status" value="1"/>
</dbReference>
<dbReference type="InterPro" id="IPR036259">
    <property type="entry name" value="MFS_trans_sf"/>
</dbReference>
<feature type="transmembrane region" description="Helical" evidence="5">
    <location>
        <begin position="244"/>
        <end position="263"/>
    </location>
</feature>
<name>A0A9P0MPT5_NEZVI</name>
<evidence type="ECO:0000256" key="2">
    <source>
        <dbReference type="ARBA" id="ARBA00022692"/>
    </source>
</evidence>
<feature type="transmembrane region" description="Helical" evidence="5">
    <location>
        <begin position="316"/>
        <end position="336"/>
    </location>
</feature>
<dbReference type="OrthoDB" id="6611952at2759"/>
<dbReference type="Pfam" id="PF07690">
    <property type="entry name" value="MFS_1"/>
    <property type="match status" value="1"/>
</dbReference>